<evidence type="ECO:0000313" key="4">
    <source>
        <dbReference type="Proteomes" id="UP000316778"/>
    </source>
</evidence>
<accession>A0A562T2P4</accession>
<feature type="domain" description="eCIS core" evidence="2">
    <location>
        <begin position="102"/>
        <end position="176"/>
    </location>
</feature>
<sequence>MHTTGKIKHTDKAGSPHGVFFPPAPQRVQTKLTVNEPGDIYEQEADAVADKVMTMPEGAAVQRKCAACEQEEQLQRKEEGPPLNDEVTASLNSSKGGGQLMQHETRDWMENRFGTDFSSVRIHTDSRAVQLSRDLNAHAFTHGTDIYFNQGQYSPGSSEGRRLLAHELTHVVQQRGDELGRKKKIQRAAAYWMPRHQTGDDVHDEVLPAMGTKNSAKNVYSEVPVPNATAGGVDLAGTGKIGYADLLTTNNNILVGVYKVGEGELRNIADEKLKKQIFFNGKKFSKEKFRKHTAPLWNDHLKTPVNLGNVPTQVDVADLKPYEQSIMSAGVTQTGNYEKGLLEVKDVVNGISGPGTWTLNVGKLSGLDIPDQYKFPSASGQASKQLLITFSGIGSLLSALKAGGQLNRIREYETIRNNNVEPGKLYVVEEANGIYAYAYVPDYYTNPAQLASMPGATGLPATPPFSTLMQTVEQDIKGRLRGTSFALKKAMPPQAKPAPPPQPKQTPTVQRKEKHYEEKFELDKWEKSLEGYQGKFDSALKTKEMHNLITYADKVHAYNEFRKQLPKAGLSALSADNEKPARLLHSLEVWTYPGVGALGLFRKLFGKTFVNILNTYEHVKEKIRKLATAKDGGSVSGIAAAALRIALKVIKLIGNFVVSESLQLVSASLMEGISRNLQAMFDNLVPEELQAKIDEVEKLKEKYTALADKTIEQWKEGFFGSWIGKLEKVEEMRQEIQPKLEMIEKMVRWGAGIIACASPPAIGCLWNIFKEVGMYFIAKIIQTCWFGKKIMKFVLGNVSFITTLPQKIATGITSYANDLIPLPKGMEKLFAPVKPVDVNKAEISCSDFGEGGGSGDGGQRGEIWDIIDEIGEEKFKAFLEMMNKRGAGPWVLLTPERLKSIKDDLIKTNIADLQQLAAGETPENGVPVNIATLLKDISRYTAREKAVKEEFFEEKKKREEEKHGGEDGAAGKGTGGDKAGGGDGGATTGDTATKAKKYSGTLKKGTMKGSGEGLSAGYAATAYTKKLNPGDSIDKPVQVDLRIYKYEGGVLSEIVEANGMSFTVSEVTAEKVTFILAEDTLIEYEKSTLIFPQGVAIKVKHAHLTYK</sequence>
<reference evidence="3 4" key="1">
    <citation type="journal article" date="2013" name="Stand. Genomic Sci.">
        <title>Genomic Encyclopedia of Type Strains, Phase I: The one thousand microbial genomes (KMG-I) project.</title>
        <authorList>
            <person name="Kyrpides N.C."/>
            <person name="Woyke T."/>
            <person name="Eisen J.A."/>
            <person name="Garrity G."/>
            <person name="Lilburn T.G."/>
            <person name="Beck B.J."/>
            <person name="Whitman W.B."/>
            <person name="Hugenholtz P."/>
            <person name="Klenk H.P."/>
        </authorList>
    </citation>
    <scope>NUCLEOTIDE SEQUENCE [LARGE SCALE GENOMIC DNA]</scope>
    <source>
        <strain evidence="3 4">DSM 13484</strain>
    </source>
</reference>
<feature type="region of interest" description="Disordered" evidence="1">
    <location>
        <begin position="72"/>
        <end position="99"/>
    </location>
</feature>
<name>A0A562T2P4_CHIJA</name>
<feature type="compositionally biased region" description="Pro residues" evidence="1">
    <location>
        <begin position="494"/>
        <end position="504"/>
    </location>
</feature>
<protein>
    <submittedName>
        <fullName evidence="3">Uncharacterized protein DUF4157</fullName>
    </submittedName>
</protein>
<evidence type="ECO:0000256" key="1">
    <source>
        <dbReference type="SAM" id="MobiDB-lite"/>
    </source>
</evidence>
<dbReference type="Proteomes" id="UP000316778">
    <property type="component" value="Unassembled WGS sequence"/>
</dbReference>
<evidence type="ECO:0000313" key="3">
    <source>
        <dbReference type="EMBL" id="TWI87010.1"/>
    </source>
</evidence>
<dbReference type="AlphaFoldDB" id="A0A562T2P4"/>
<dbReference type="RefSeq" id="WP_145717260.1">
    <property type="nucleotide sequence ID" value="NZ_BAAAFY010000004.1"/>
</dbReference>
<dbReference type="Pfam" id="PF13699">
    <property type="entry name" value="eCIS_core"/>
    <property type="match status" value="1"/>
</dbReference>
<feature type="compositionally biased region" description="Gly residues" evidence="1">
    <location>
        <begin position="967"/>
        <end position="987"/>
    </location>
</feature>
<keyword evidence="4" id="KW-1185">Reference proteome</keyword>
<gene>
    <name evidence="3" type="ORF">LX66_4278</name>
</gene>
<dbReference type="EMBL" id="VLLG01000004">
    <property type="protein sequence ID" value="TWI87010.1"/>
    <property type="molecule type" value="Genomic_DNA"/>
</dbReference>
<dbReference type="OrthoDB" id="292792at2"/>
<feature type="region of interest" description="Disordered" evidence="1">
    <location>
        <begin position="951"/>
        <end position="992"/>
    </location>
</feature>
<dbReference type="InterPro" id="IPR025295">
    <property type="entry name" value="eCIS_core_dom"/>
</dbReference>
<proteinExistence type="predicted"/>
<comment type="caution">
    <text evidence="3">The sequence shown here is derived from an EMBL/GenBank/DDBJ whole genome shotgun (WGS) entry which is preliminary data.</text>
</comment>
<feature type="region of interest" description="Disordered" evidence="1">
    <location>
        <begin position="490"/>
        <end position="515"/>
    </location>
</feature>
<feature type="region of interest" description="Disordered" evidence="1">
    <location>
        <begin position="1"/>
        <end position="25"/>
    </location>
</feature>
<organism evidence="3 4">
    <name type="scientific">Chitinophaga japonensis</name>
    <name type="common">Flexibacter japonensis</name>
    <dbReference type="NCBI Taxonomy" id="104662"/>
    <lineage>
        <taxon>Bacteria</taxon>
        <taxon>Pseudomonadati</taxon>
        <taxon>Bacteroidota</taxon>
        <taxon>Chitinophagia</taxon>
        <taxon>Chitinophagales</taxon>
        <taxon>Chitinophagaceae</taxon>
        <taxon>Chitinophaga</taxon>
    </lineage>
</organism>
<feature type="compositionally biased region" description="Basic and acidic residues" evidence="1">
    <location>
        <begin position="951"/>
        <end position="966"/>
    </location>
</feature>
<evidence type="ECO:0000259" key="2">
    <source>
        <dbReference type="Pfam" id="PF13699"/>
    </source>
</evidence>